<dbReference type="AlphaFoldDB" id="A0A9P9AI69"/>
<reference evidence="2" key="1">
    <citation type="journal article" date="2021" name="Nat. Commun.">
        <title>Genetic determinants of endophytism in the Arabidopsis root mycobiome.</title>
        <authorList>
            <person name="Mesny F."/>
            <person name="Miyauchi S."/>
            <person name="Thiergart T."/>
            <person name="Pickel B."/>
            <person name="Atanasova L."/>
            <person name="Karlsson M."/>
            <person name="Huettel B."/>
            <person name="Barry K.W."/>
            <person name="Haridas S."/>
            <person name="Chen C."/>
            <person name="Bauer D."/>
            <person name="Andreopoulos W."/>
            <person name="Pangilinan J."/>
            <person name="LaButti K."/>
            <person name="Riley R."/>
            <person name="Lipzen A."/>
            <person name="Clum A."/>
            <person name="Drula E."/>
            <person name="Henrissat B."/>
            <person name="Kohler A."/>
            <person name="Grigoriev I.V."/>
            <person name="Martin F.M."/>
            <person name="Hacquard S."/>
        </authorList>
    </citation>
    <scope>NUCLEOTIDE SEQUENCE</scope>
    <source>
        <strain evidence="2">MPI-SDFR-AT-0117</strain>
    </source>
</reference>
<proteinExistence type="predicted"/>
<dbReference type="Proteomes" id="UP000770015">
    <property type="component" value="Unassembled WGS sequence"/>
</dbReference>
<keyword evidence="3" id="KW-1185">Reference proteome</keyword>
<name>A0A9P9AI69_9PEZI</name>
<evidence type="ECO:0000313" key="2">
    <source>
        <dbReference type="EMBL" id="KAH6697099.1"/>
    </source>
</evidence>
<evidence type="ECO:0000313" key="3">
    <source>
        <dbReference type="Proteomes" id="UP000770015"/>
    </source>
</evidence>
<gene>
    <name evidence="2" type="ORF">F5X68DRAFT_2163</name>
</gene>
<sequence>MGGIVRVFPRQAPSFAILLSHALPTRRVDAWRKVLGGLRTAYQESVQLDKRSEASILVAICRDTWTRVPPPPRPQAVYVHPPAYRLPCLVLVVPRIFLVQHQSPRAASLFACRSCVSIAFSGGSLASNLVVSEAPSFKPRPPPARTSSLVDSRLPPS</sequence>
<accession>A0A9P9AI69</accession>
<organism evidence="2 3">
    <name type="scientific">Plectosphaerella plurivora</name>
    <dbReference type="NCBI Taxonomy" id="936078"/>
    <lineage>
        <taxon>Eukaryota</taxon>
        <taxon>Fungi</taxon>
        <taxon>Dikarya</taxon>
        <taxon>Ascomycota</taxon>
        <taxon>Pezizomycotina</taxon>
        <taxon>Sordariomycetes</taxon>
        <taxon>Hypocreomycetidae</taxon>
        <taxon>Glomerellales</taxon>
        <taxon>Plectosphaerellaceae</taxon>
        <taxon>Plectosphaerella</taxon>
    </lineage>
</organism>
<protein>
    <submittedName>
        <fullName evidence="2">Uncharacterized protein</fullName>
    </submittedName>
</protein>
<feature type="region of interest" description="Disordered" evidence="1">
    <location>
        <begin position="135"/>
        <end position="157"/>
    </location>
</feature>
<comment type="caution">
    <text evidence="2">The sequence shown here is derived from an EMBL/GenBank/DDBJ whole genome shotgun (WGS) entry which is preliminary data.</text>
</comment>
<dbReference type="EMBL" id="JAGSXJ010000001">
    <property type="protein sequence ID" value="KAH6697099.1"/>
    <property type="molecule type" value="Genomic_DNA"/>
</dbReference>
<evidence type="ECO:0000256" key="1">
    <source>
        <dbReference type="SAM" id="MobiDB-lite"/>
    </source>
</evidence>